<evidence type="ECO:0000256" key="2">
    <source>
        <dbReference type="ARBA" id="ARBA00023015"/>
    </source>
</evidence>
<dbReference type="InterPro" id="IPR009057">
    <property type="entry name" value="Homeodomain-like_sf"/>
</dbReference>
<dbReference type="Proteomes" id="UP001165685">
    <property type="component" value="Unassembled WGS sequence"/>
</dbReference>
<evidence type="ECO:0000256" key="5">
    <source>
        <dbReference type="PROSITE-ProRule" id="PRU00335"/>
    </source>
</evidence>
<dbReference type="PRINTS" id="PR00455">
    <property type="entry name" value="HTHTETR"/>
</dbReference>
<accession>A0ABT4TGG5</accession>
<dbReference type="Pfam" id="PF00440">
    <property type="entry name" value="TetR_N"/>
    <property type="match status" value="1"/>
</dbReference>
<dbReference type="PANTHER" id="PTHR47506:SF1">
    <property type="entry name" value="HTH-TYPE TRANSCRIPTIONAL REGULATOR YJDC"/>
    <property type="match status" value="1"/>
</dbReference>
<dbReference type="Gene3D" id="1.10.10.60">
    <property type="entry name" value="Homeodomain-like"/>
    <property type="match status" value="1"/>
</dbReference>
<dbReference type="PROSITE" id="PS01081">
    <property type="entry name" value="HTH_TETR_1"/>
    <property type="match status" value="1"/>
</dbReference>
<dbReference type="SUPFAM" id="SSF46689">
    <property type="entry name" value="Homeodomain-like"/>
    <property type="match status" value="1"/>
</dbReference>
<dbReference type="SUPFAM" id="SSF48498">
    <property type="entry name" value="Tetracyclin repressor-like, C-terminal domain"/>
    <property type="match status" value="1"/>
</dbReference>
<feature type="DNA-binding region" description="H-T-H motif" evidence="5">
    <location>
        <begin position="32"/>
        <end position="51"/>
    </location>
</feature>
<dbReference type="Pfam" id="PF13977">
    <property type="entry name" value="TetR_C_6"/>
    <property type="match status" value="1"/>
</dbReference>
<evidence type="ECO:0000256" key="6">
    <source>
        <dbReference type="SAM" id="MobiDB-lite"/>
    </source>
</evidence>
<gene>
    <name evidence="8" type="ORF">O4U47_04725</name>
</gene>
<protein>
    <submittedName>
        <fullName evidence="8">TetR/AcrR family transcriptional regulator</fullName>
    </submittedName>
</protein>
<dbReference type="InterPro" id="IPR036271">
    <property type="entry name" value="Tet_transcr_reg_TetR-rel_C_sf"/>
</dbReference>
<dbReference type="InterPro" id="IPR039538">
    <property type="entry name" value="BetI_C"/>
</dbReference>
<dbReference type="InterPro" id="IPR023772">
    <property type="entry name" value="DNA-bd_HTH_TetR-type_CS"/>
</dbReference>
<keyword evidence="9" id="KW-1185">Reference proteome</keyword>
<dbReference type="EMBL" id="JAQFWP010000006">
    <property type="protein sequence ID" value="MDA2803807.1"/>
    <property type="molecule type" value="Genomic_DNA"/>
</dbReference>
<sequence length="233" mass="24548">MAGRGRPRRFDRDAALRTAMRLFWEHGYEGTSLSMLTSAMGITPTSLYAAFGSKDALFREAVAAYNAPENSPTDRAMGRPTAREAVEEMLRANADAYVDPGTPSGCMVVLSGINLSEGHEEVGRHLADLRGQDRAKVRARIARGAEDGDLPAGIDADVLADYALTLLHGLSVQARDGAGRERVQAVIDAAMAGWDRMVGTFSARAAPAPPGRPGLRPGGGPSARSRGRSGSGS</sequence>
<dbReference type="Gene3D" id="1.10.357.10">
    <property type="entry name" value="Tetracycline Repressor, domain 2"/>
    <property type="match status" value="1"/>
</dbReference>
<feature type="region of interest" description="Disordered" evidence="6">
    <location>
        <begin position="203"/>
        <end position="233"/>
    </location>
</feature>
<feature type="domain" description="HTH tetR-type" evidence="7">
    <location>
        <begin position="9"/>
        <end position="69"/>
    </location>
</feature>
<comment type="caution">
    <text evidence="8">The sequence shown here is derived from an EMBL/GenBank/DDBJ whole genome shotgun (WGS) entry which is preliminary data.</text>
</comment>
<keyword evidence="2" id="KW-0805">Transcription regulation</keyword>
<dbReference type="PANTHER" id="PTHR47506">
    <property type="entry name" value="TRANSCRIPTIONAL REGULATORY PROTEIN"/>
    <property type="match status" value="1"/>
</dbReference>
<evidence type="ECO:0000256" key="3">
    <source>
        <dbReference type="ARBA" id="ARBA00023125"/>
    </source>
</evidence>
<keyword evidence="4" id="KW-0804">Transcription</keyword>
<evidence type="ECO:0000259" key="7">
    <source>
        <dbReference type="PROSITE" id="PS50977"/>
    </source>
</evidence>
<proteinExistence type="predicted"/>
<keyword evidence="3 5" id="KW-0238">DNA-binding</keyword>
<reference evidence="8" key="1">
    <citation type="submission" date="2023-01" db="EMBL/GenBank/DDBJ databases">
        <title>Draft genome sequence of Nocardiopsis sp. LSu2-4 isolated from halophytes.</title>
        <authorList>
            <person name="Duangmal K."/>
            <person name="Chantavorakit T."/>
        </authorList>
    </citation>
    <scope>NUCLEOTIDE SEQUENCE</scope>
    <source>
        <strain evidence="8">LSu2-4</strain>
    </source>
</reference>
<dbReference type="PROSITE" id="PS50977">
    <property type="entry name" value="HTH_TETR_2"/>
    <property type="match status" value="1"/>
</dbReference>
<evidence type="ECO:0000256" key="4">
    <source>
        <dbReference type="ARBA" id="ARBA00023163"/>
    </source>
</evidence>
<evidence type="ECO:0000313" key="8">
    <source>
        <dbReference type="EMBL" id="MDA2803807.1"/>
    </source>
</evidence>
<dbReference type="InterPro" id="IPR001647">
    <property type="entry name" value="HTH_TetR"/>
</dbReference>
<keyword evidence="1" id="KW-0678">Repressor</keyword>
<organism evidence="8 9">
    <name type="scientific">Nocardiopsis suaedae</name>
    <dbReference type="NCBI Taxonomy" id="3018444"/>
    <lineage>
        <taxon>Bacteria</taxon>
        <taxon>Bacillati</taxon>
        <taxon>Actinomycetota</taxon>
        <taxon>Actinomycetes</taxon>
        <taxon>Streptosporangiales</taxon>
        <taxon>Nocardiopsidaceae</taxon>
        <taxon>Nocardiopsis</taxon>
    </lineage>
</organism>
<name>A0ABT4TGG5_9ACTN</name>
<evidence type="ECO:0000256" key="1">
    <source>
        <dbReference type="ARBA" id="ARBA00022491"/>
    </source>
</evidence>
<evidence type="ECO:0000313" key="9">
    <source>
        <dbReference type="Proteomes" id="UP001165685"/>
    </source>
</evidence>